<feature type="domain" description="PhoU" evidence="3">
    <location>
        <begin position="27"/>
        <end position="111"/>
    </location>
</feature>
<dbReference type="SUPFAM" id="SSF109755">
    <property type="entry name" value="PhoU-like"/>
    <property type="match status" value="1"/>
</dbReference>
<organism evidence="4 5">
    <name type="scientific">Crenothrix polyspora</name>
    <dbReference type="NCBI Taxonomy" id="360316"/>
    <lineage>
        <taxon>Bacteria</taxon>
        <taxon>Pseudomonadati</taxon>
        <taxon>Pseudomonadota</taxon>
        <taxon>Gammaproteobacteria</taxon>
        <taxon>Methylococcales</taxon>
        <taxon>Crenotrichaceae</taxon>
        <taxon>Crenothrix</taxon>
    </lineage>
</organism>
<dbReference type="Gene3D" id="1.20.58.220">
    <property type="entry name" value="Phosphate transport system protein phou homolog 2, domain 2"/>
    <property type="match status" value="1"/>
</dbReference>
<dbReference type="PANTHER" id="PTHR42930:SF3">
    <property type="entry name" value="PHOSPHATE-SPECIFIC TRANSPORT SYSTEM ACCESSORY PROTEIN PHOU"/>
    <property type="match status" value="1"/>
</dbReference>
<keyword evidence="2" id="KW-0592">Phosphate transport</keyword>
<dbReference type="GO" id="GO:0006817">
    <property type="term" value="P:phosphate ion transport"/>
    <property type="evidence" value="ECO:0007669"/>
    <property type="project" value="UniProtKB-KW"/>
</dbReference>
<feature type="domain" description="PhoU" evidence="3">
    <location>
        <begin position="130"/>
        <end position="210"/>
    </location>
</feature>
<dbReference type="Pfam" id="PF01895">
    <property type="entry name" value="PhoU"/>
    <property type="match status" value="2"/>
</dbReference>
<proteinExistence type="inferred from homology"/>
<comment type="similarity">
    <text evidence="1">Belongs to the PhoU family.</text>
</comment>
<dbReference type="InterPro" id="IPR026022">
    <property type="entry name" value="PhoU_dom"/>
</dbReference>
<evidence type="ECO:0000313" key="5">
    <source>
        <dbReference type="Proteomes" id="UP000195667"/>
    </source>
</evidence>
<evidence type="ECO:0000256" key="1">
    <source>
        <dbReference type="ARBA" id="ARBA00008107"/>
    </source>
</evidence>
<gene>
    <name evidence="4" type="ORF">CRENPOLYSF1_80046</name>
</gene>
<keyword evidence="5" id="KW-1185">Reference proteome</keyword>
<accession>A0A1R4HIR4</accession>
<protein>
    <submittedName>
        <fullName evidence="4">Putative Phosphate-specific transport system accessory protein PhoU homolog</fullName>
    </submittedName>
</protein>
<dbReference type="OrthoDB" id="9814256at2"/>
<dbReference type="EMBL" id="FUKI01000159">
    <property type="protein sequence ID" value="SJM95901.1"/>
    <property type="molecule type" value="Genomic_DNA"/>
</dbReference>
<evidence type="ECO:0000259" key="3">
    <source>
        <dbReference type="Pfam" id="PF01895"/>
    </source>
</evidence>
<dbReference type="Proteomes" id="UP000195667">
    <property type="component" value="Unassembled WGS sequence"/>
</dbReference>
<dbReference type="InterPro" id="IPR038078">
    <property type="entry name" value="PhoU-like_sf"/>
</dbReference>
<dbReference type="GO" id="GO:0030643">
    <property type="term" value="P:intracellular phosphate ion homeostasis"/>
    <property type="evidence" value="ECO:0007669"/>
    <property type="project" value="InterPro"/>
</dbReference>
<dbReference type="PANTHER" id="PTHR42930">
    <property type="entry name" value="PHOSPHATE-SPECIFIC TRANSPORT SYSTEM ACCESSORY PROTEIN PHOU"/>
    <property type="match status" value="1"/>
</dbReference>
<evidence type="ECO:0000313" key="4">
    <source>
        <dbReference type="EMBL" id="SJM95901.1"/>
    </source>
</evidence>
<name>A0A1R4HIR4_9GAMM</name>
<dbReference type="InterPro" id="IPR028366">
    <property type="entry name" value="PhoU"/>
</dbReference>
<dbReference type="AlphaFoldDB" id="A0A1R4HIR4"/>
<keyword evidence="2" id="KW-0813">Transport</keyword>
<sequence>MAVIKIVQPTGNKAAIALDGICHQVLALGELVEQQMDLAMMALTKGDFKAAKKSFNLMDQINSDKASLDHQCYQMLALNQLGGFDLKLLITVIKIIHELKLIGQLTEAFAKMAIQFSNDHGIPSIYHEIETLFNRVKERLQLTLDVFSKIIIIDIAVTHVHKNDDCSYTMFLQLTTQIMNDANHIKRNLRILSMAKTLERIGDHAFHIYKELEYLTRSQYTIEQ</sequence>
<reference evidence="5" key="1">
    <citation type="submission" date="2017-02" db="EMBL/GenBank/DDBJ databases">
        <authorList>
            <person name="Daims H."/>
        </authorList>
    </citation>
    <scope>NUCLEOTIDE SEQUENCE [LARGE SCALE GENOMIC DNA]</scope>
</reference>
<dbReference type="RefSeq" id="WP_087144991.1">
    <property type="nucleotide sequence ID" value="NZ_FUKI01000159.1"/>
</dbReference>
<evidence type="ECO:0000256" key="2">
    <source>
        <dbReference type="ARBA" id="ARBA00022592"/>
    </source>
</evidence>
<dbReference type="GO" id="GO:0045936">
    <property type="term" value="P:negative regulation of phosphate metabolic process"/>
    <property type="evidence" value="ECO:0007669"/>
    <property type="project" value="InterPro"/>
</dbReference>